<sequence length="123" mass="13047">MARRASSSSQASIIVRASEPERCSPRWRGHPNTPAVILPPPHDPKPPFHSLPGMVTSGLSIGQHFFAGGKRGEIEIPLRGQVSCALASAVLLSAAERSDRRGRGGGGGERGRRREGGEDVAYL</sequence>
<proteinExistence type="predicted"/>
<comment type="caution">
    <text evidence="2">The sequence shown here is derived from an EMBL/GenBank/DDBJ whole genome shotgun (WGS) entry which is preliminary data.</text>
</comment>
<dbReference type="EMBL" id="JAURVH010001522">
    <property type="protein sequence ID" value="KAK5922282.1"/>
    <property type="molecule type" value="Genomic_DNA"/>
</dbReference>
<evidence type="ECO:0000313" key="3">
    <source>
        <dbReference type="Proteomes" id="UP001331515"/>
    </source>
</evidence>
<reference evidence="2 3" key="1">
    <citation type="journal article" date="2023" name="Mol. Biol. Evol.">
        <title>Genomics of Secondarily Temperate Adaptation in the Only Non-Antarctic Icefish.</title>
        <authorList>
            <person name="Rivera-Colon A.G."/>
            <person name="Rayamajhi N."/>
            <person name="Minhas B.F."/>
            <person name="Madrigal G."/>
            <person name="Bilyk K.T."/>
            <person name="Yoon V."/>
            <person name="Hune M."/>
            <person name="Gregory S."/>
            <person name="Cheng C.H.C."/>
            <person name="Catchen J.M."/>
        </authorList>
    </citation>
    <scope>NUCLEOTIDE SEQUENCE [LARGE SCALE GENOMIC DNA]</scope>
    <source>
        <tissue evidence="2">White muscle</tissue>
    </source>
</reference>
<protein>
    <submittedName>
        <fullName evidence="2">Uncharacterized protein</fullName>
    </submittedName>
</protein>
<feature type="compositionally biased region" description="Low complexity" evidence="1">
    <location>
        <begin position="1"/>
        <end position="17"/>
    </location>
</feature>
<feature type="region of interest" description="Disordered" evidence="1">
    <location>
        <begin position="1"/>
        <end position="51"/>
    </location>
</feature>
<dbReference type="AlphaFoldDB" id="A0AAN8HNX9"/>
<evidence type="ECO:0000256" key="1">
    <source>
        <dbReference type="SAM" id="MobiDB-lite"/>
    </source>
</evidence>
<name>A0AAN8HNX9_CHAGU</name>
<dbReference type="Proteomes" id="UP001331515">
    <property type="component" value="Unassembled WGS sequence"/>
</dbReference>
<feature type="region of interest" description="Disordered" evidence="1">
    <location>
        <begin position="95"/>
        <end position="123"/>
    </location>
</feature>
<organism evidence="2 3">
    <name type="scientific">Champsocephalus gunnari</name>
    <name type="common">Mackerel icefish</name>
    <dbReference type="NCBI Taxonomy" id="52237"/>
    <lineage>
        <taxon>Eukaryota</taxon>
        <taxon>Metazoa</taxon>
        <taxon>Chordata</taxon>
        <taxon>Craniata</taxon>
        <taxon>Vertebrata</taxon>
        <taxon>Euteleostomi</taxon>
        <taxon>Actinopterygii</taxon>
        <taxon>Neopterygii</taxon>
        <taxon>Teleostei</taxon>
        <taxon>Neoteleostei</taxon>
        <taxon>Acanthomorphata</taxon>
        <taxon>Eupercaria</taxon>
        <taxon>Perciformes</taxon>
        <taxon>Notothenioidei</taxon>
        <taxon>Channichthyidae</taxon>
        <taxon>Champsocephalus</taxon>
    </lineage>
</organism>
<keyword evidence="3" id="KW-1185">Reference proteome</keyword>
<gene>
    <name evidence="2" type="ORF">CgunFtcFv8_019559</name>
</gene>
<evidence type="ECO:0000313" key="2">
    <source>
        <dbReference type="EMBL" id="KAK5922282.1"/>
    </source>
</evidence>
<accession>A0AAN8HNX9</accession>